<organism evidence="2 3">
    <name type="scientific">Paenibacillus durus ATCC 35681</name>
    <dbReference type="NCBI Taxonomy" id="1333534"/>
    <lineage>
        <taxon>Bacteria</taxon>
        <taxon>Bacillati</taxon>
        <taxon>Bacillota</taxon>
        <taxon>Bacilli</taxon>
        <taxon>Bacillales</taxon>
        <taxon>Paenibacillaceae</taxon>
        <taxon>Paenibacillus</taxon>
    </lineage>
</organism>
<dbReference type="RefSeq" id="WP_025694162.1">
    <property type="nucleotide sequence ID" value="NZ_ASQQ01000084.1"/>
</dbReference>
<dbReference type="Proteomes" id="UP000034189">
    <property type="component" value="Chromosome"/>
</dbReference>
<dbReference type="PATRIC" id="fig|1333534.5.peg.1555"/>
<accession>A0A0F7F930</accession>
<dbReference type="OrthoDB" id="2622912at2"/>
<evidence type="ECO:0000313" key="2">
    <source>
        <dbReference type="EMBL" id="AKG34368.1"/>
    </source>
</evidence>
<name>A0A0F7F930_PAEDU</name>
<feature type="region of interest" description="Disordered" evidence="1">
    <location>
        <begin position="82"/>
        <end position="109"/>
    </location>
</feature>
<protein>
    <submittedName>
        <fullName evidence="2">Uncharacterized protein</fullName>
    </submittedName>
</protein>
<reference evidence="2 3" key="1">
    <citation type="submission" date="2015-03" db="EMBL/GenBank/DDBJ databases">
        <authorList>
            <person name="Abdul Halim M."/>
        </authorList>
    </citation>
    <scope>NUCLEOTIDE SEQUENCE [LARGE SCALE GENOMIC DNA]</scope>
    <source>
        <strain evidence="2 3">ATCC 35681</strain>
    </source>
</reference>
<dbReference type="EMBL" id="CP011114">
    <property type="protein sequence ID" value="AKG34368.1"/>
    <property type="molecule type" value="Genomic_DNA"/>
</dbReference>
<dbReference type="HOGENOM" id="CLU_2181248_0_0_9"/>
<proteinExistence type="predicted"/>
<feature type="compositionally biased region" description="Low complexity" evidence="1">
    <location>
        <begin position="96"/>
        <end position="109"/>
    </location>
</feature>
<sequence length="109" mass="11963">MSEVADSEELLQVFSIEYDPKLLANHRVTFALLLRQYLNQANCLDEEILVGPDGKADLSHPTHSIIRVCLESAWADLKSGEKWGKYDKTGGRGGRQSKSCGSCSSSCSD</sequence>
<gene>
    <name evidence="2" type="ORF">VK70_07100</name>
</gene>
<evidence type="ECO:0000313" key="3">
    <source>
        <dbReference type="Proteomes" id="UP000034189"/>
    </source>
</evidence>
<dbReference type="AlphaFoldDB" id="A0A0F7F930"/>
<reference evidence="2 3" key="2">
    <citation type="journal article" date="2016" name="Genome Announc.">
        <title>Genome Sequence of a Gram-Positive Diazotroph, Paenibacillus durus Type Strain ATCC 35681.</title>
        <authorList>
            <person name="Halim M.A."/>
            <person name="Rahman A.Y."/>
            <person name="Sim K.S."/>
            <person name="Yam H.C."/>
            <person name="Rahim A.A."/>
            <person name="Ghazali A.H."/>
            <person name="Najimudin N."/>
        </authorList>
    </citation>
    <scope>NUCLEOTIDE SEQUENCE [LARGE SCALE GENOMIC DNA]</scope>
    <source>
        <strain evidence="2 3">ATCC 35681</strain>
    </source>
</reference>
<evidence type="ECO:0000256" key="1">
    <source>
        <dbReference type="SAM" id="MobiDB-lite"/>
    </source>
</evidence>